<proteinExistence type="predicted"/>
<dbReference type="InterPro" id="IPR005174">
    <property type="entry name" value="KIB1-4_b-propeller"/>
</dbReference>
<dbReference type="PANTHER" id="PTHR33165:SF105">
    <property type="entry name" value="DUF1618 DOMAIN-CONTAINING PROTEIN"/>
    <property type="match status" value="1"/>
</dbReference>
<reference evidence="2 3" key="1">
    <citation type="submission" date="2017-09" db="EMBL/GenBank/DDBJ databases">
        <authorList>
            <consortium name="International Durum Wheat Genome Sequencing Consortium (IDWGSC)"/>
            <person name="Milanesi L."/>
        </authorList>
    </citation>
    <scope>NUCLEOTIDE SEQUENCE [LARGE SCALE GENOMIC DNA]</scope>
    <source>
        <strain evidence="3">cv. Svevo</strain>
    </source>
</reference>
<dbReference type="EMBL" id="LT934113">
    <property type="protein sequence ID" value="VAH39346.1"/>
    <property type="molecule type" value="Genomic_DNA"/>
</dbReference>
<organism evidence="2 3">
    <name type="scientific">Triticum turgidum subsp. durum</name>
    <name type="common">Durum wheat</name>
    <name type="synonym">Triticum durum</name>
    <dbReference type="NCBI Taxonomy" id="4567"/>
    <lineage>
        <taxon>Eukaryota</taxon>
        <taxon>Viridiplantae</taxon>
        <taxon>Streptophyta</taxon>
        <taxon>Embryophyta</taxon>
        <taxon>Tracheophyta</taxon>
        <taxon>Spermatophyta</taxon>
        <taxon>Magnoliopsida</taxon>
        <taxon>Liliopsida</taxon>
        <taxon>Poales</taxon>
        <taxon>Poaceae</taxon>
        <taxon>BOP clade</taxon>
        <taxon>Pooideae</taxon>
        <taxon>Triticodae</taxon>
        <taxon>Triticeae</taxon>
        <taxon>Triticinae</taxon>
        <taxon>Triticum</taxon>
    </lineage>
</organism>
<dbReference type="PANTHER" id="PTHR33165">
    <property type="entry name" value="F-BOX DOMAIN CONTAINING PROTEIN-LIKE-RELATED"/>
    <property type="match status" value="1"/>
</dbReference>
<evidence type="ECO:0000259" key="1">
    <source>
        <dbReference type="Pfam" id="PF03478"/>
    </source>
</evidence>
<name>A0A9R1PAJ1_TRITD</name>
<dbReference type="Proteomes" id="UP000324705">
    <property type="component" value="Chromosome 2A"/>
</dbReference>
<dbReference type="AlphaFoldDB" id="A0A9R1PAJ1"/>
<sequence>MPADLVELVGWLVLADDDLRGYVRFRSVCTHVRSSTPCPRANGIAVARFHPRRWTMLPEGHEFHLEDGRMRFLNLDTGAFVRRRLPLLDDHRVLCPVDGLLLLQRSRQHDNENGDDVCLLHPFTGTVAKFPPITYVTMSLGSIHWSSRMNRPYLSPGRVTASLSIGAGRVPMLMIVLLDLRRILFATTKDKQWSFSAWSFSPDNSIISSQGKFYMLHKPTPSTDELWIFQIDPPRHEKTSGLTSSSFSFQPPKVITILCPKAKIRSPFELVECDSKILLVGSSSDHSKRMLVYSIADLIHGRLVPLKSIGGNTLLIDIASSESVIRRSLSVGFMAVPTITGDTIVRRDLTRYRYLEQYHLGNVTWSSRAVVCTKHNAYWRCTCGLINHIYGVCHCFFY</sequence>
<evidence type="ECO:0000313" key="3">
    <source>
        <dbReference type="Proteomes" id="UP000324705"/>
    </source>
</evidence>
<accession>A0A9R1PAJ1</accession>
<dbReference type="OMA" id="NAYWRCT"/>
<keyword evidence="3" id="KW-1185">Reference proteome</keyword>
<gene>
    <name evidence="2" type="ORF">TRITD_2Av1G292720</name>
</gene>
<dbReference type="Pfam" id="PF03478">
    <property type="entry name" value="Beta-prop_KIB1-4"/>
    <property type="match status" value="1"/>
</dbReference>
<evidence type="ECO:0000313" key="2">
    <source>
        <dbReference type="EMBL" id="VAH39346.1"/>
    </source>
</evidence>
<feature type="domain" description="KIB1-4 beta-propeller" evidence="1">
    <location>
        <begin position="72"/>
        <end position="325"/>
    </location>
</feature>
<dbReference type="Gramene" id="TRITD2Av1G292720.1">
    <property type="protein sequence ID" value="TRITD2Av1G292720.1"/>
    <property type="gene ID" value="TRITD2Av1G292720"/>
</dbReference>
<protein>
    <recommendedName>
        <fullName evidence="1">KIB1-4 beta-propeller domain-containing protein</fullName>
    </recommendedName>
</protein>